<comment type="caution">
    <text evidence="3">The sequence shown here is derived from an EMBL/GenBank/DDBJ whole genome shotgun (WGS) entry which is preliminary data.</text>
</comment>
<evidence type="ECO:0000256" key="2">
    <source>
        <dbReference type="SAM" id="SignalP"/>
    </source>
</evidence>
<dbReference type="InterPro" id="IPR039975">
    <property type="entry name" value="IFT52"/>
</dbReference>
<feature type="compositionally biased region" description="Basic and acidic residues" evidence="1">
    <location>
        <begin position="353"/>
        <end position="366"/>
    </location>
</feature>
<evidence type="ECO:0000256" key="1">
    <source>
        <dbReference type="SAM" id="MobiDB-lite"/>
    </source>
</evidence>
<dbReference type="EMBL" id="JBBWSC010000001">
    <property type="protein sequence ID" value="MEL0537382.1"/>
    <property type="molecule type" value="Genomic_DNA"/>
</dbReference>
<dbReference type="GO" id="GO:0003677">
    <property type="term" value="F:DNA binding"/>
    <property type="evidence" value="ECO:0007669"/>
    <property type="project" value="UniProtKB-KW"/>
</dbReference>
<dbReference type="Proteomes" id="UP001380601">
    <property type="component" value="Unassembled WGS sequence"/>
</dbReference>
<sequence length="520" mass="55980">MKKLHKIFATVAISAVALNAAPFNTYSDAATSAPSIGDNHKGEVLFDNSHGQTAGAADWTLDGGFSDYANSIAQQGYRVSELQGESQITPETLKGKKILVIPEANIPFKTAEQKALVSFAKQGGSILFISDHYNADRNLNRIDSSEAMNGYRRGAYKGMTKDMNAGERNSKAMQDVQSSDWLAQNFGVRFRYNALNDLSTSNMLKGKEGLGITDKVNKVSMHAGSTLAITDPNKAKGIIFTPEKLSPSQKWSHAVDEGIYDGGGKAEGPYVAIAKIGKGKAAFIGDSSLVEDSSPKYKREDNGQTKKTYDGFKEEDNAQFLTNLTQWLGKSESADSITGLGVSKDKVTQLKDFEKPESSTEPEKEPWSQPPSNYKWYDRSTFAPGSYGSEKKDNSNTPSAPDNPGASGDSVKGTSVDFSLPDTIKAGEAFTIKVNLKGQSKNQTLSNLRVGIYADGGKQLGLFGDSTTAGYSAPQQVKTDAAGNAVLTIKAKTTSDYQGAAQIRLKQNDKNLKTQPLHIN</sequence>
<dbReference type="InterPro" id="IPR029062">
    <property type="entry name" value="Class_I_gatase-like"/>
</dbReference>
<dbReference type="SUPFAM" id="SSF52317">
    <property type="entry name" value="Class I glutamine amidotransferase-like"/>
    <property type="match status" value="1"/>
</dbReference>
<feature type="region of interest" description="Disordered" evidence="1">
    <location>
        <begin position="353"/>
        <end position="414"/>
    </location>
</feature>
<accession>A0ABU9EV46</accession>
<feature type="chain" id="PRO_5046867476" evidence="2">
    <location>
        <begin position="21"/>
        <end position="520"/>
    </location>
</feature>
<proteinExistence type="predicted"/>
<dbReference type="PANTHER" id="PTHR12969">
    <property type="entry name" value="NGD5/OSM-6/IFT52"/>
    <property type="match status" value="1"/>
</dbReference>
<reference evidence="3 4" key="1">
    <citation type="submission" date="2024-04" db="EMBL/GenBank/DDBJ databases">
        <title>Staphylococcus debuckii a clinical isolate.</title>
        <authorList>
            <person name="Magnan C."/>
            <person name="Plumet L."/>
            <person name="Morsli M."/>
            <person name="Molle V."/>
            <person name="Lavigne J.-P."/>
        </authorList>
    </citation>
    <scope>NUCLEOTIDE SEQUENCE [LARGE SCALE GENOMIC DNA]</scope>
    <source>
        <strain evidence="3 4">NSD001</strain>
    </source>
</reference>
<keyword evidence="2" id="KW-0732">Signal</keyword>
<protein>
    <submittedName>
        <fullName evidence="3">DNA-binding protein</fullName>
    </submittedName>
</protein>
<feature type="region of interest" description="Disordered" evidence="1">
    <location>
        <begin position="292"/>
        <end position="311"/>
    </location>
</feature>
<name>A0ABU9EV46_9STAP</name>
<feature type="signal peptide" evidence="2">
    <location>
        <begin position="1"/>
        <end position="20"/>
    </location>
</feature>
<keyword evidence="3" id="KW-0238">DNA-binding</keyword>
<keyword evidence="4" id="KW-1185">Reference proteome</keyword>
<feature type="compositionally biased region" description="Basic and acidic residues" evidence="1">
    <location>
        <begin position="293"/>
        <end position="311"/>
    </location>
</feature>
<dbReference type="RefSeq" id="WP_341611057.1">
    <property type="nucleotide sequence ID" value="NZ_JBBWSC010000001.1"/>
</dbReference>
<evidence type="ECO:0000313" key="3">
    <source>
        <dbReference type="EMBL" id="MEL0537382.1"/>
    </source>
</evidence>
<gene>
    <name evidence="3" type="ORF">AADA34_01410</name>
</gene>
<organism evidence="3 4">
    <name type="scientific">Staphylococcus debuckii</name>
    <dbReference type="NCBI Taxonomy" id="2044912"/>
    <lineage>
        <taxon>Bacteria</taxon>
        <taxon>Bacillati</taxon>
        <taxon>Bacillota</taxon>
        <taxon>Bacilli</taxon>
        <taxon>Bacillales</taxon>
        <taxon>Staphylococcaceae</taxon>
        <taxon>Staphylococcus</taxon>
    </lineage>
</organism>
<evidence type="ECO:0000313" key="4">
    <source>
        <dbReference type="Proteomes" id="UP001380601"/>
    </source>
</evidence>
<dbReference type="PANTHER" id="PTHR12969:SF7">
    <property type="entry name" value="INTRAFLAGELLAR TRANSPORT PROTEIN 52 HOMOLOG"/>
    <property type="match status" value="1"/>
</dbReference>